<comment type="subcellular location">
    <subcellularLocation>
        <location evidence="1">Cell membrane</location>
        <topology evidence="1">Multi-pass membrane protein</topology>
    </subcellularLocation>
</comment>
<proteinExistence type="inferred from homology"/>
<feature type="transmembrane region" description="Helical" evidence="9">
    <location>
        <begin position="6"/>
        <end position="26"/>
    </location>
</feature>
<dbReference type="EMBL" id="NHRY01000121">
    <property type="protein sequence ID" value="PPQ34265.1"/>
    <property type="molecule type" value="Genomic_DNA"/>
</dbReference>
<keyword evidence="3" id="KW-1003">Cell membrane</keyword>
<feature type="non-terminal residue" evidence="10">
    <location>
        <position position="1"/>
    </location>
</feature>
<reference evidence="10 11" key="1">
    <citation type="journal article" date="2018" name="Arch. Microbiol.">
        <title>New insights into the metabolic potential of the phototrophic purple bacterium Rhodopila globiformis DSM 161(T) from its draft genome sequence and evidence for a vanadium-dependent nitrogenase.</title>
        <authorList>
            <person name="Imhoff J.F."/>
            <person name="Rahn T."/>
            <person name="Kunzel S."/>
            <person name="Neulinger S.C."/>
        </authorList>
    </citation>
    <scope>NUCLEOTIDE SEQUENCE [LARGE SCALE GENOMIC DNA]</scope>
    <source>
        <strain evidence="10 11">DSM 161</strain>
    </source>
</reference>
<feature type="transmembrane region" description="Helical" evidence="9">
    <location>
        <begin position="65"/>
        <end position="85"/>
    </location>
</feature>
<protein>
    <submittedName>
        <fullName evidence="10">Branched-chain amino acid ABC transporter permease</fullName>
    </submittedName>
</protein>
<dbReference type="GO" id="GO:0005886">
    <property type="term" value="C:plasma membrane"/>
    <property type="evidence" value="ECO:0007669"/>
    <property type="project" value="UniProtKB-SubCell"/>
</dbReference>
<dbReference type="GO" id="GO:0006865">
    <property type="term" value="P:amino acid transport"/>
    <property type="evidence" value="ECO:0007669"/>
    <property type="project" value="UniProtKB-KW"/>
</dbReference>
<dbReference type="PANTHER" id="PTHR11795:SF451">
    <property type="entry name" value="ABC TRANSPORTER PERMEASE PROTEIN"/>
    <property type="match status" value="1"/>
</dbReference>
<accession>A0A2S6NHZ6</accession>
<evidence type="ECO:0000256" key="5">
    <source>
        <dbReference type="ARBA" id="ARBA00022970"/>
    </source>
</evidence>
<evidence type="ECO:0000256" key="9">
    <source>
        <dbReference type="SAM" id="Phobius"/>
    </source>
</evidence>
<evidence type="ECO:0000256" key="6">
    <source>
        <dbReference type="ARBA" id="ARBA00022989"/>
    </source>
</evidence>
<dbReference type="InterPro" id="IPR001851">
    <property type="entry name" value="ABC_transp_permease"/>
</dbReference>
<organism evidence="10 11">
    <name type="scientific">Rhodopila globiformis</name>
    <name type="common">Rhodopseudomonas globiformis</name>
    <dbReference type="NCBI Taxonomy" id="1071"/>
    <lineage>
        <taxon>Bacteria</taxon>
        <taxon>Pseudomonadati</taxon>
        <taxon>Pseudomonadota</taxon>
        <taxon>Alphaproteobacteria</taxon>
        <taxon>Acetobacterales</taxon>
        <taxon>Acetobacteraceae</taxon>
        <taxon>Rhodopila</taxon>
    </lineage>
</organism>
<keyword evidence="6 9" id="KW-1133">Transmembrane helix</keyword>
<comment type="similarity">
    <text evidence="8">Belongs to the binding-protein-dependent transport system permease family. LivHM subfamily.</text>
</comment>
<evidence type="ECO:0000256" key="1">
    <source>
        <dbReference type="ARBA" id="ARBA00004651"/>
    </source>
</evidence>
<evidence type="ECO:0000313" key="10">
    <source>
        <dbReference type="EMBL" id="PPQ34265.1"/>
    </source>
</evidence>
<dbReference type="InterPro" id="IPR052157">
    <property type="entry name" value="BCAA_transport_permease"/>
</dbReference>
<evidence type="ECO:0000256" key="7">
    <source>
        <dbReference type="ARBA" id="ARBA00023136"/>
    </source>
</evidence>
<gene>
    <name evidence="10" type="ORF">CCS01_11750</name>
</gene>
<dbReference type="RefSeq" id="WP_408887484.1">
    <property type="nucleotide sequence ID" value="NZ_NHRY01000121.1"/>
</dbReference>
<evidence type="ECO:0000256" key="2">
    <source>
        <dbReference type="ARBA" id="ARBA00022448"/>
    </source>
</evidence>
<keyword evidence="7 9" id="KW-0472">Membrane</keyword>
<evidence type="ECO:0000256" key="3">
    <source>
        <dbReference type="ARBA" id="ARBA00022475"/>
    </source>
</evidence>
<dbReference type="Proteomes" id="UP000239724">
    <property type="component" value="Unassembled WGS sequence"/>
</dbReference>
<keyword evidence="11" id="KW-1185">Reference proteome</keyword>
<keyword evidence="2" id="KW-0813">Transport</keyword>
<evidence type="ECO:0000313" key="11">
    <source>
        <dbReference type="Proteomes" id="UP000239724"/>
    </source>
</evidence>
<evidence type="ECO:0000256" key="4">
    <source>
        <dbReference type="ARBA" id="ARBA00022692"/>
    </source>
</evidence>
<dbReference type="Pfam" id="PF02653">
    <property type="entry name" value="BPD_transp_2"/>
    <property type="match status" value="1"/>
</dbReference>
<dbReference type="AlphaFoldDB" id="A0A2S6NHZ6"/>
<dbReference type="PANTHER" id="PTHR11795">
    <property type="entry name" value="BRANCHED-CHAIN AMINO ACID TRANSPORT SYSTEM PERMEASE PROTEIN LIVH"/>
    <property type="match status" value="1"/>
</dbReference>
<keyword evidence="4 9" id="KW-0812">Transmembrane</keyword>
<evidence type="ECO:0000256" key="8">
    <source>
        <dbReference type="ARBA" id="ARBA00037998"/>
    </source>
</evidence>
<comment type="caution">
    <text evidence="10">The sequence shown here is derived from an EMBL/GenBank/DDBJ whole genome shotgun (WGS) entry which is preliminary data.</text>
</comment>
<sequence>AVAGCMVAPIVFLDPNMMGGILLYAFAGALLGGIDNPLGAVLGGFAVGVIENLGGAYLVGTELKLTLALVIIVAVLTVKPTGLMGRRVYSRV</sequence>
<keyword evidence="5" id="KW-0029">Amino-acid transport</keyword>
<name>A0A2S6NHZ6_RHOGL</name>
<dbReference type="GO" id="GO:0022857">
    <property type="term" value="F:transmembrane transporter activity"/>
    <property type="evidence" value="ECO:0007669"/>
    <property type="project" value="InterPro"/>
</dbReference>